<feature type="compositionally biased region" description="Basic and acidic residues" evidence="1">
    <location>
        <begin position="74"/>
        <end position="88"/>
    </location>
</feature>
<dbReference type="RefSeq" id="WP_106514398.1">
    <property type="nucleotide sequence ID" value="NZ_PXYI01000006.1"/>
</dbReference>
<name>A0A2P7QK74_9SPHN</name>
<evidence type="ECO:0000313" key="3">
    <source>
        <dbReference type="Proteomes" id="UP000241167"/>
    </source>
</evidence>
<protein>
    <submittedName>
        <fullName evidence="2">Uncharacterized protein</fullName>
    </submittedName>
</protein>
<sequence>MKKQSVAAAPVEMNRDQMHLGYCETRLNGLGVNAPGSTELARVRAARDDIIARMDPADLAAYRKAANLAMTPEQRAEDAERQAETEPR</sequence>
<gene>
    <name evidence="2" type="ORF">C7I55_17925</name>
</gene>
<accession>A0A2P7QK74</accession>
<proteinExistence type="predicted"/>
<reference evidence="2 3" key="1">
    <citation type="submission" date="2018-03" db="EMBL/GenBank/DDBJ databases">
        <title>The draft genome of Sphingosinicella sp. GL-C-18.</title>
        <authorList>
            <person name="Liu L."/>
            <person name="Li L."/>
            <person name="Liang L."/>
            <person name="Zhang X."/>
            <person name="Wang T."/>
        </authorList>
    </citation>
    <scope>NUCLEOTIDE SEQUENCE [LARGE SCALE GENOMIC DNA]</scope>
    <source>
        <strain evidence="2 3">GL-C-18</strain>
    </source>
</reference>
<organism evidence="2 3">
    <name type="scientific">Allosphingosinicella deserti</name>
    <dbReference type="NCBI Taxonomy" id="2116704"/>
    <lineage>
        <taxon>Bacteria</taxon>
        <taxon>Pseudomonadati</taxon>
        <taxon>Pseudomonadota</taxon>
        <taxon>Alphaproteobacteria</taxon>
        <taxon>Sphingomonadales</taxon>
        <taxon>Sphingomonadaceae</taxon>
        <taxon>Allosphingosinicella</taxon>
    </lineage>
</organism>
<dbReference type="EMBL" id="PXYI01000006">
    <property type="protein sequence ID" value="PSJ38332.1"/>
    <property type="molecule type" value="Genomic_DNA"/>
</dbReference>
<dbReference type="AlphaFoldDB" id="A0A2P7QK74"/>
<keyword evidence="3" id="KW-1185">Reference proteome</keyword>
<dbReference type="Proteomes" id="UP000241167">
    <property type="component" value="Unassembled WGS sequence"/>
</dbReference>
<feature type="region of interest" description="Disordered" evidence="1">
    <location>
        <begin position="68"/>
        <end position="88"/>
    </location>
</feature>
<evidence type="ECO:0000256" key="1">
    <source>
        <dbReference type="SAM" id="MobiDB-lite"/>
    </source>
</evidence>
<comment type="caution">
    <text evidence="2">The sequence shown here is derived from an EMBL/GenBank/DDBJ whole genome shotgun (WGS) entry which is preliminary data.</text>
</comment>
<evidence type="ECO:0000313" key="2">
    <source>
        <dbReference type="EMBL" id="PSJ38332.1"/>
    </source>
</evidence>